<evidence type="ECO:0000256" key="1">
    <source>
        <dbReference type="SAM" id="MobiDB-lite"/>
    </source>
</evidence>
<feature type="compositionally biased region" description="Low complexity" evidence="1">
    <location>
        <begin position="202"/>
        <end position="217"/>
    </location>
</feature>
<gene>
    <name evidence="2" type="ORF">HK100_007349</name>
</gene>
<dbReference type="Proteomes" id="UP001211907">
    <property type="component" value="Unassembled WGS sequence"/>
</dbReference>
<organism evidence="2 3">
    <name type="scientific">Physocladia obscura</name>
    <dbReference type="NCBI Taxonomy" id="109957"/>
    <lineage>
        <taxon>Eukaryota</taxon>
        <taxon>Fungi</taxon>
        <taxon>Fungi incertae sedis</taxon>
        <taxon>Chytridiomycota</taxon>
        <taxon>Chytridiomycota incertae sedis</taxon>
        <taxon>Chytridiomycetes</taxon>
        <taxon>Chytridiales</taxon>
        <taxon>Chytriomycetaceae</taxon>
        <taxon>Physocladia</taxon>
    </lineage>
</organism>
<evidence type="ECO:0000313" key="2">
    <source>
        <dbReference type="EMBL" id="KAJ3090797.1"/>
    </source>
</evidence>
<comment type="caution">
    <text evidence="2">The sequence shown here is derived from an EMBL/GenBank/DDBJ whole genome shotgun (WGS) entry which is preliminary data.</text>
</comment>
<reference evidence="2" key="1">
    <citation type="submission" date="2020-05" db="EMBL/GenBank/DDBJ databases">
        <title>Phylogenomic resolution of chytrid fungi.</title>
        <authorList>
            <person name="Stajich J.E."/>
            <person name="Amses K."/>
            <person name="Simmons R."/>
            <person name="Seto K."/>
            <person name="Myers J."/>
            <person name="Bonds A."/>
            <person name="Quandt C.A."/>
            <person name="Barry K."/>
            <person name="Liu P."/>
            <person name="Grigoriev I."/>
            <person name="Longcore J.E."/>
            <person name="James T.Y."/>
        </authorList>
    </citation>
    <scope>NUCLEOTIDE SEQUENCE</scope>
    <source>
        <strain evidence="2">JEL0513</strain>
    </source>
</reference>
<dbReference type="EMBL" id="JADGJH010003457">
    <property type="protein sequence ID" value="KAJ3090797.1"/>
    <property type="molecule type" value="Genomic_DNA"/>
</dbReference>
<name>A0AAD5SV33_9FUNG</name>
<protein>
    <submittedName>
        <fullName evidence="2">Uncharacterized protein</fullName>
    </submittedName>
</protein>
<sequence length="395" mass="42409">MQHGFYIGTSLGEAIIIEFDVCILRNNGGNQQHPSENLDIEIFHRIPCRRRTSLLPITNATAIPFHNAIVSHVAHTASDKFIVAHSIPNLETVWQCKVDVCAGTGRDRVSRRIANYINEFNLTGMEGVGADTVLLTVRQRRNTAASTSVGDVQLEDKVVTNISVDAVHKRVIVAFKAGNVVSITAPFAVTKASHLQTQSFEKQQQPPSSRSSSKISGSIPTLAATLATPPQVPPTRIVGDFNRGGWRGASNNGGRAGIRNVAVAAGALPTPANSHSVSLIGNNNTTAVRAISRTEMLRKGQNMGSEKLLAGGKTSTVFPVVVVADEFGNVDPGEPADVELNSLIDNQEKIDSESGKRSHSQFGGNDNGDFIHCAKGNDLFVSWVLDVSFFKDKQI</sequence>
<feature type="region of interest" description="Disordered" evidence="1">
    <location>
        <begin position="196"/>
        <end position="217"/>
    </location>
</feature>
<keyword evidence="3" id="KW-1185">Reference proteome</keyword>
<dbReference type="AlphaFoldDB" id="A0AAD5SV33"/>
<accession>A0AAD5SV33</accession>
<evidence type="ECO:0000313" key="3">
    <source>
        <dbReference type="Proteomes" id="UP001211907"/>
    </source>
</evidence>
<proteinExistence type="predicted"/>